<dbReference type="InterPro" id="IPR000210">
    <property type="entry name" value="BTB/POZ_dom"/>
</dbReference>
<dbReference type="Pfam" id="PF00651">
    <property type="entry name" value="BTB"/>
    <property type="match status" value="1"/>
</dbReference>
<reference evidence="3" key="2">
    <citation type="submission" date="2021-12" db="EMBL/GenBank/DDBJ databases">
        <title>Resequencing data analysis of finger millet.</title>
        <authorList>
            <person name="Hatakeyama M."/>
            <person name="Aluri S."/>
            <person name="Balachadran M.T."/>
            <person name="Sivarajan S.R."/>
            <person name="Poveda L."/>
            <person name="Shimizu-Inatsugi R."/>
            <person name="Schlapbach R."/>
            <person name="Sreeman S.M."/>
            <person name="Shimizu K.K."/>
        </authorList>
    </citation>
    <scope>NUCLEOTIDE SEQUENCE</scope>
</reference>
<gene>
    <name evidence="3" type="primary">ga15915</name>
    <name evidence="3" type="ORF">PR202_ga15915</name>
</gene>
<reference evidence="3" key="1">
    <citation type="journal article" date="2018" name="DNA Res.">
        <title>Multiple hybrid de novo genome assembly of finger millet, an orphan allotetraploid crop.</title>
        <authorList>
            <person name="Hatakeyama M."/>
            <person name="Aluri S."/>
            <person name="Balachadran M.T."/>
            <person name="Sivarajan S.R."/>
            <person name="Patrignani A."/>
            <person name="Gruter S."/>
            <person name="Poveda L."/>
            <person name="Shimizu-Inatsugi R."/>
            <person name="Baeten J."/>
            <person name="Francoijs K.J."/>
            <person name="Nataraja K.N."/>
            <person name="Reddy Y.A.N."/>
            <person name="Phadnis S."/>
            <person name="Ravikumar R.L."/>
            <person name="Schlapbach R."/>
            <person name="Sreeman S.M."/>
            <person name="Shimizu K.K."/>
        </authorList>
    </citation>
    <scope>NUCLEOTIDE SEQUENCE</scope>
</reference>
<feature type="domain" description="BTB" evidence="2">
    <location>
        <begin position="1"/>
        <end position="58"/>
    </location>
</feature>
<evidence type="ECO:0000256" key="1">
    <source>
        <dbReference type="ARBA" id="ARBA00004906"/>
    </source>
</evidence>
<dbReference type="PANTHER" id="PTHR26379:SF295">
    <property type="entry name" value="OS10G0429651 PROTEIN"/>
    <property type="match status" value="1"/>
</dbReference>
<dbReference type="GO" id="GO:0016567">
    <property type="term" value="P:protein ubiquitination"/>
    <property type="evidence" value="ECO:0007669"/>
    <property type="project" value="InterPro"/>
</dbReference>
<comment type="pathway">
    <text evidence="1">Protein modification; protein ubiquitination.</text>
</comment>
<dbReference type="Gene3D" id="3.30.710.10">
    <property type="entry name" value="Potassium Channel Kv1.1, Chain A"/>
    <property type="match status" value="1"/>
</dbReference>
<dbReference type="SUPFAM" id="SSF54695">
    <property type="entry name" value="POZ domain"/>
    <property type="match status" value="1"/>
</dbReference>
<dbReference type="AlphaFoldDB" id="A0AAV5CKN4"/>
<name>A0AAV5CKN4_ELECO</name>
<dbReference type="EMBL" id="BQKI01000007">
    <property type="protein sequence ID" value="GJM98868.1"/>
    <property type="molecule type" value="Genomic_DNA"/>
</dbReference>
<dbReference type="InterPro" id="IPR045005">
    <property type="entry name" value="BPM1-6"/>
</dbReference>
<evidence type="ECO:0000259" key="2">
    <source>
        <dbReference type="Pfam" id="PF00651"/>
    </source>
</evidence>
<dbReference type="Proteomes" id="UP001054889">
    <property type="component" value="Unassembled WGS sequence"/>
</dbReference>
<dbReference type="InterPro" id="IPR011333">
    <property type="entry name" value="SKP1/BTB/POZ_sf"/>
</dbReference>
<accession>A0AAV5CKN4</accession>
<organism evidence="3 4">
    <name type="scientific">Eleusine coracana subsp. coracana</name>
    <dbReference type="NCBI Taxonomy" id="191504"/>
    <lineage>
        <taxon>Eukaryota</taxon>
        <taxon>Viridiplantae</taxon>
        <taxon>Streptophyta</taxon>
        <taxon>Embryophyta</taxon>
        <taxon>Tracheophyta</taxon>
        <taxon>Spermatophyta</taxon>
        <taxon>Magnoliopsida</taxon>
        <taxon>Liliopsida</taxon>
        <taxon>Poales</taxon>
        <taxon>Poaceae</taxon>
        <taxon>PACMAD clade</taxon>
        <taxon>Chloridoideae</taxon>
        <taxon>Cynodonteae</taxon>
        <taxon>Eleusininae</taxon>
        <taxon>Eleusine</taxon>
    </lineage>
</organism>
<dbReference type="PANTHER" id="PTHR26379">
    <property type="entry name" value="BTB/POZ AND MATH DOMAIN-CONTAINING PROTEIN 1"/>
    <property type="match status" value="1"/>
</dbReference>
<evidence type="ECO:0000313" key="3">
    <source>
        <dbReference type="EMBL" id="GJM98868.1"/>
    </source>
</evidence>
<evidence type="ECO:0000313" key="4">
    <source>
        <dbReference type="Proteomes" id="UP001054889"/>
    </source>
</evidence>
<proteinExistence type="predicted"/>
<comment type="caution">
    <text evidence="3">The sequence shown here is derived from an EMBL/GenBank/DDBJ whole genome shotgun (WGS) entry which is preliminary data.</text>
</comment>
<keyword evidence="4" id="KW-1185">Reference proteome</keyword>
<sequence>MEAEVFKALLRFLYTDSLPPEMMTEGEDARRMAKGLVVAADTYDLQGLKLICAGKLIRHVNVDTAAELLALAVRHRCHLLKEACTQVPSISSRVGDGRGEQ</sequence>
<protein>
    <recommendedName>
        <fullName evidence="2">BTB domain-containing protein</fullName>
    </recommendedName>
</protein>